<protein>
    <submittedName>
        <fullName evidence="1">Uncharacterized protein</fullName>
    </submittedName>
</protein>
<sequence length="76" mass="8744">MSQRQLMPMDIVLYDVGLWVVSTAHNIDSQGRQLVNLARYKASGYKKDVSAYKCRIVQDAAERKEELCLYPDSDFD</sequence>
<dbReference type="EMBL" id="LAZR01033133">
    <property type="protein sequence ID" value="KKL48966.1"/>
    <property type="molecule type" value="Genomic_DNA"/>
</dbReference>
<reference evidence="1" key="1">
    <citation type="journal article" date="2015" name="Nature">
        <title>Complex archaea that bridge the gap between prokaryotes and eukaryotes.</title>
        <authorList>
            <person name="Spang A."/>
            <person name="Saw J.H."/>
            <person name="Jorgensen S.L."/>
            <person name="Zaremba-Niedzwiedzka K."/>
            <person name="Martijn J."/>
            <person name="Lind A.E."/>
            <person name="van Eijk R."/>
            <person name="Schleper C."/>
            <person name="Guy L."/>
            <person name="Ettema T.J."/>
        </authorList>
    </citation>
    <scope>NUCLEOTIDE SEQUENCE</scope>
</reference>
<organism evidence="1">
    <name type="scientific">marine sediment metagenome</name>
    <dbReference type="NCBI Taxonomy" id="412755"/>
    <lineage>
        <taxon>unclassified sequences</taxon>
        <taxon>metagenomes</taxon>
        <taxon>ecological metagenomes</taxon>
    </lineage>
</organism>
<proteinExistence type="predicted"/>
<evidence type="ECO:0000313" key="1">
    <source>
        <dbReference type="EMBL" id="KKL48966.1"/>
    </source>
</evidence>
<name>A0A0F9D5J4_9ZZZZ</name>
<comment type="caution">
    <text evidence="1">The sequence shown here is derived from an EMBL/GenBank/DDBJ whole genome shotgun (WGS) entry which is preliminary data.</text>
</comment>
<dbReference type="AlphaFoldDB" id="A0A0F9D5J4"/>
<gene>
    <name evidence="1" type="ORF">LCGC14_2320260</name>
</gene>
<accession>A0A0F9D5J4</accession>